<evidence type="ECO:0000259" key="1">
    <source>
        <dbReference type="Pfam" id="PF24240"/>
    </source>
</evidence>
<protein>
    <recommendedName>
        <fullName evidence="1">DUF7448 domain-containing protein</fullName>
    </recommendedName>
</protein>
<dbReference type="AlphaFoldDB" id="A0A5J6FIP3"/>
<dbReference type="RefSeq" id="WP_150491157.1">
    <property type="nucleotide sequence ID" value="NZ_BMUV01000003.1"/>
</dbReference>
<feature type="domain" description="DUF7448" evidence="1">
    <location>
        <begin position="27"/>
        <end position="132"/>
    </location>
</feature>
<dbReference type="Proteomes" id="UP000326178">
    <property type="component" value="Chromosome"/>
</dbReference>
<accession>A0A5J6FIP3</accession>
<dbReference type="OrthoDB" id="4350743at2"/>
<dbReference type="Pfam" id="PF24240">
    <property type="entry name" value="DUF7448"/>
    <property type="match status" value="1"/>
</dbReference>
<dbReference type="KEGG" id="snk:CP967_31210"/>
<dbReference type="InterPro" id="IPR055871">
    <property type="entry name" value="DUF7448"/>
</dbReference>
<keyword evidence="3" id="KW-1185">Reference proteome</keyword>
<organism evidence="2 3">
    <name type="scientific">Streptomyces nitrosporeus</name>
    <dbReference type="NCBI Taxonomy" id="28894"/>
    <lineage>
        <taxon>Bacteria</taxon>
        <taxon>Bacillati</taxon>
        <taxon>Actinomycetota</taxon>
        <taxon>Actinomycetes</taxon>
        <taxon>Kitasatosporales</taxon>
        <taxon>Streptomycetaceae</taxon>
        <taxon>Streptomyces</taxon>
    </lineage>
</organism>
<name>A0A5J6FIP3_9ACTN</name>
<sequence>MTMYPEEMLSEYSDDGTMPSNVDALREAVIGHRIVSAERTSTPTWWGGSSDALIITLDNGKRVELQDTDDCCAYTALESFLLDPDKVDHIITGVGTTGGFSTWHIYADMGDVLKLEVGWSSGNPFYYGYGFNITVKELEAAA</sequence>
<dbReference type="EMBL" id="CP023702">
    <property type="protein sequence ID" value="QEU75841.1"/>
    <property type="molecule type" value="Genomic_DNA"/>
</dbReference>
<proteinExistence type="predicted"/>
<evidence type="ECO:0000313" key="3">
    <source>
        <dbReference type="Proteomes" id="UP000326178"/>
    </source>
</evidence>
<gene>
    <name evidence="2" type="ORF">CP967_31210</name>
</gene>
<evidence type="ECO:0000313" key="2">
    <source>
        <dbReference type="EMBL" id="QEU75841.1"/>
    </source>
</evidence>
<reference evidence="2 3" key="1">
    <citation type="submission" date="2017-09" db="EMBL/GenBank/DDBJ databases">
        <authorList>
            <person name="Lee N."/>
            <person name="Cho B.-K."/>
        </authorList>
    </citation>
    <scope>NUCLEOTIDE SEQUENCE [LARGE SCALE GENOMIC DNA]</scope>
    <source>
        <strain evidence="2 3">ATCC 12769</strain>
    </source>
</reference>